<dbReference type="Pfam" id="PF08386">
    <property type="entry name" value="Abhydrolase_4"/>
    <property type="match status" value="1"/>
</dbReference>
<protein>
    <submittedName>
        <fullName evidence="5">Proteinase</fullName>
    </submittedName>
</protein>
<dbReference type="PANTHER" id="PTHR43248">
    <property type="entry name" value="2-SUCCINYL-6-HYDROXY-2,4-CYCLOHEXADIENE-1-CARBOXYLATE SYNTHASE"/>
    <property type="match status" value="1"/>
</dbReference>
<evidence type="ECO:0000313" key="5">
    <source>
        <dbReference type="EMBL" id="KAK4238918.1"/>
    </source>
</evidence>
<keyword evidence="3" id="KW-0732">Signal</keyword>
<evidence type="ECO:0000256" key="3">
    <source>
        <dbReference type="SAM" id="SignalP"/>
    </source>
</evidence>
<gene>
    <name evidence="5" type="ORF">C8A03DRAFT_33033</name>
</gene>
<name>A0AAN7CBE4_9PEZI</name>
<evidence type="ECO:0000256" key="2">
    <source>
        <dbReference type="ARBA" id="ARBA00022801"/>
    </source>
</evidence>
<evidence type="ECO:0000259" key="4">
    <source>
        <dbReference type="Pfam" id="PF08386"/>
    </source>
</evidence>
<dbReference type="GO" id="GO:0016787">
    <property type="term" value="F:hydrolase activity"/>
    <property type="evidence" value="ECO:0007669"/>
    <property type="project" value="UniProtKB-KW"/>
</dbReference>
<evidence type="ECO:0000256" key="1">
    <source>
        <dbReference type="ARBA" id="ARBA00010088"/>
    </source>
</evidence>
<dbReference type="EMBL" id="MU860079">
    <property type="protein sequence ID" value="KAK4238918.1"/>
    <property type="molecule type" value="Genomic_DNA"/>
</dbReference>
<comment type="caution">
    <text evidence="5">The sequence shown here is derived from an EMBL/GenBank/DDBJ whole genome shotgun (WGS) entry which is preliminary data.</text>
</comment>
<evidence type="ECO:0000313" key="6">
    <source>
        <dbReference type="Proteomes" id="UP001303760"/>
    </source>
</evidence>
<dbReference type="Proteomes" id="UP001303760">
    <property type="component" value="Unassembled WGS sequence"/>
</dbReference>
<proteinExistence type="inferred from homology"/>
<dbReference type="AlphaFoldDB" id="A0AAN7CBE4"/>
<dbReference type="InterPro" id="IPR029058">
    <property type="entry name" value="AB_hydrolase_fold"/>
</dbReference>
<feature type="signal peptide" evidence="3">
    <location>
        <begin position="1"/>
        <end position="21"/>
    </location>
</feature>
<dbReference type="Gene3D" id="3.40.50.1820">
    <property type="entry name" value="alpha/beta hydrolase"/>
    <property type="match status" value="1"/>
</dbReference>
<accession>A0AAN7CBE4</accession>
<reference evidence="5" key="2">
    <citation type="submission" date="2023-05" db="EMBL/GenBank/DDBJ databases">
        <authorList>
            <consortium name="Lawrence Berkeley National Laboratory"/>
            <person name="Steindorff A."/>
            <person name="Hensen N."/>
            <person name="Bonometti L."/>
            <person name="Westerberg I."/>
            <person name="Brannstrom I.O."/>
            <person name="Guillou S."/>
            <person name="Cros-Aarteil S."/>
            <person name="Calhoun S."/>
            <person name="Haridas S."/>
            <person name="Kuo A."/>
            <person name="Mondo S."/>
            <person name="Pangilinan J."/>
            <person name="Riley R."/>
            <person name="Labutti K."/>
            <person name="Andreopoulos B."/>
            <person name="Lipzen A."/>
            <person name="Chen C."/>
            <person name="Yanf M."/>
            <person name="Daum C."/>
            <person name="Ng V."/>
            <person name="Clum A."/>
            <person name="Ohm R."/>
            <person name="Martin F."/>
            <person name="Silar P."/>
            <person name="Natvig D."/>
            <person name="Lalanne C."/>
            <person name="Gautier V."/>
            <person name="Ament-Velasquez S.L."/>
            <person name="Kruys A."/>
            <person name="Hutchinson M.I."/>
            <person name="Powell A.J."/>
            <person name="Barry K."/>
            <person name="Miller A.N."/>
            <person name="Grigoriev I.V."/>
            <person name="Debuchy R."/>
            <person name="Gladieux P."/>
            <person name="Thoren M.H."/>
            <person name="Johannesson H."/>
        </authorList>
    </citation>
    <scope>NUCLEOTIDE SEQUENCE</scope>
    <source>
        <strain evidence="5">CBS 532.94</strain>
    </source>
</reference>
<feature type="domain" description="Peptidase S33 tripeptidyl aminopeptidase-like C-terminal" evidence="4">
    <location>
        <begin position="402"/>
        <end position="504"/>
    </location>
</feature>
<keyword evidence="6" id="KW-1185">Reference proteome</keyword>
<dbReference type="InterPro" id="IPR051601">
    <property type="entry name" value="Serine_prot/Carboxylest_S33"/>
</dbReference>
<keyword evidence="2" id="KW-0378">Hydrolase</keyword>
<reference evidence="5" key="1">
    <citation type="journal article" date="2023" name="Mol. Phylogenet. Evol.">
        <title>Genome-scale phylogeny and comparative genomics of the fungal order Sordariales.</title>
        <authorList>
            <person name="Hensen N."/>
            <person name="Bonometti L."/>
            <person name="Westerberg I."/>
            <person name="Brannstrom I.O."/>
            <person name="Guillou S."/>
            <person name="Cros-Aarteil S."/>
            <person name="Calhoun S."/>
            <person name="Haridas S."/>
            <person name="Kuo A."/>
            <person name="Mondo S."/>
            <person name="Pangilinan J."/>
            <person name="Riley R."/>
            <person name="LaButti K."/>
            <person name="Andreopoulos B."/>
            <person name="Lipzen A."/>
            <person name="Chen C."/>
            <person name="Yan M."/>
            <person name="Daum C."/>
            <person name="Ng V."/>
            <person name="Clum A."/>
            <person name="Steindorff A."/>
            <person name="Ohm R.A."/>
            <person name="Martin F."/>
            <person name="Silar P."/>
            <person name="Natvig D.O."/>
            <person name="Lalanne C."/>
            <person name="Gautier V."/>
            <person name="Ament-Velasquez S.L."/>
            <person name="Kruys A."/>
            <person name="Hutchinson M.I."/>
            <person name="Powell A.J."/>
            <person name="Barry K."/>
            <person name="Miller A.N."/>
            <person name="Grigoriev I.V."/>
            <person name="Debuchy R."/>
            <person name="Gladieux P."/>
            <person name="Hiltunen Thoren M."/>
            <person name="Johannesson H."/>
        </authorList>
    </citation>
    <scope>NUCLEOTIDE SEQUENCE</scope>
    <source>
        <strain evidence="5">CBS 532.94</strain>
    </source>
</reference>
<dbReference type="InterPro" id="IPR013595">
    <property type="entry name" value="Pept_S33_TAP-like_C"/>
</dbReference>
<organism evidence="5 6">
    <name type="scientific">Achaetomium macrosporum</name>
    <dbReference type="NCBI Taxonomy" id="79813"/>
    <lineage>
        <taxon>Eukaryota</taxon>
        <taxon>Fungi</taxon>
        <taxon>Dikarya</taxon>
        <taxon>Ascomycota</taxon>
        <taxon>Pezizomycotina</taxon>
        <taxon>Sordariomycetes</taxon>
        <taxon>Sordariomycetidae</taxon>
        <taxon>Sordariales</taxon>
        <taxon>Chaetomiaceae</taxon>
        <taxon>Achaetomium</taxon>
    </lineage>
</organism>
<dbReference type="PANTHER" id="PTHR43248:SF25">
    <property type="entry name" value="AB HYDROLASE-1 DOMAIN-CONTAINING PROTEIN-RELATED"/>
    <property type="match status" value="1"/>
</dbReference>
<feature type="chain" id="PRO_5042965264" evidence="3">
    <location>
        <begin position="22"/>
        <end position="556"/>
    </location>
</feature>
<dbReference type="SUPFAM" id="SSF53474">
    <property type="entry name" value="alpha/beta-Hydrolases"/>
    <property type="match status" value="1"/>
</dbReference>
<comment type="similarity">
    <text evidence="1">Belongs to the peptidase S33 family.</text>
</comment>
<sequence>MARLFTAVVQLFLLTTAVAQATYVRQGSSHRSRSQTKIAWRACDVEGAAVPVECGSLSVPLDYTAEDSNATLNLELFKVPAVNSPSKGSILFNFGGPGDTGIADLALFGDVLRVLTGGYHDLVVFVPRGTDNNTLPFSCYSTAVERTIAQLSLAAGNSSDVAAGRNWANAQILADTCYVAQNETGAFVGTSFVARDMMRIVDALGEDGLLRYWGFSYGTLLGATAAAMFPDRMDKVILDGVVNPHEYYQNREVEMFTDTDKVFAGFCSGCVADPARCPLARNHTAASLEEAILSFMYHLKYNPIAVHIPDLGGTLVEYTLLRQLTLNNLYAPSIWPAFATFLDGLMSGDMGPVIAYITSLLSQPSPVAAEALQGIKCGDVLVRSPTLEDILPVVEGRHRASKVAGDAADHVPMWCAQWQIDAKERYRGDFRVRTRNPVLVIGNTYDPVTPLAAARNVSAGLEGSVVLQHDGYGHSSLAQASLCTAMAIRAYFVNGTLPEPGTVCDVHVPLFAGTDGFDEILKHFENGGNATAKRDSTDRSGLARRLLAPKPFFMGI</sequence>